<dbReference type="Proteomes" id="UP000825935">
    <property type="component" value="Chromosome 37"/>
</dbReference>
<evidence type="ECO:0000256" key="4">
    <source>
        <dbReference type="RuleBase" id="RU361243"/>
    </source>
</evidence>
<dbReference type="PANTHER" id="PTHR11728">
    <property type="entry name" value="GLYCEROL-3-PHOSPHATE DEHYDROGENASE"/>
    <property type="match status" value="1"/>
</dbReference>
<dbReference type="InterPro" id="IPR011128">
    <property type="entry name" value="G3P_DH_NAD-dep_N"/>
</dbReference>
<dbReference type="PRINTS" id="PR00077">
    <property type="entry name" value="GPDHDRGNASE"/>
</dbReference>
<dbReference type="PANTHER" id="PTHR11728:SF30">
    <property type="entry name" value="GLYCEROL-3-PHOSPHATE DEHYDROGENASE [NAD(+)] GPDHC1, CYTOSOLIC"/>
    <property type="match status" value="1"/>
</dbReference>
<dbReference type="GO" id="GO:0141152">
    <property type="term" value="F:glycerol-3-phosphate dehydrogenase (NAD+) activity"/>
    <property type="evidence" value="ECO:0007669"/>
    <property type="project" value="UniProtKB-UniRule"/>
</dbReference>
<dbReference type="OrthoDB" id="10263760at2759"/>
<comment type="caution">
    <text evidence="7">The sequence shown here is derived from an EMBL/GenBank/DDBJ whole genome shotgun (WGS) entry which is preliminary data.</text>
</comment>
<dbReference type="InterPro" id="IPR008927">
    <property type="entry name" value="6-PGluconate_DH-like_C_sf"/>
</dbReference>
<gene>
    <name evidence="7" type="ORF">KP509_37G016500</name>
</gene>
<feature type="domain" description="Glycerol-3-phosphate dehydrogenase NAD-dependent C-terminal" evidence="6">
    <location>
        <begin position="304"/>
        <end position="455"/>
    </location>
</feature>
<evidence type="ECO:0000313" key="8">
    <source>
        <dbReference type="Proteomes" id="UP000825935"/>
    </source>
</evidence>
<protein>
    <recommendedName>
        <fullName evidence="4">Glycerol-3-phosphate dehydrogenase [NAD(+)]</fullName>
        <ecNumber evidence="4">1.1.1.8</ecNumber>
    </recommendedName>
</protein>
<proteinExistence type="inferred from homology"/>
<dbReference type="GO" id="GO:0051287">
    <property type="term" value="F:NAD binding"/>
    <property type="evidence" value="ECO:0007669"/>
    <property type="project" value="UniProtKB-UniRule"/>
</dbReference>
<dbReference type="SUPFAM" id="SSF51735">
    <property type="entry name" value="NAD(P)-binding Rossmann-fold domains"/>
    <property type="match status" value="1"/>
</dbReference>
<dbReference type="EC" id="1.1.1.8" evidence="4"/>
<dbReference type="InterPro" id="IPR036291">
    <property type="entry name" value="NAD(P)-bd_dom_sf"/>
</dbReference>
<dbReference type="Pfam" id="PF07479">
    <property type="entry name" value="NAD_Gly3P_dh_C"/>
    <property type="match status" value="1"/>
</dbReference>
<keyword evidence="8" id="KW-1185">Reference proteome</keyword>
<dbReference type="GO" id="GO:0005829">
    <property type="term" value="C:cytosol"/>
    <property type="evidence" value="ECO:0007669"/>
    <property type="project" value="TreeGrafter"/>
</dbReference>
<evidence type="ECO:0000256" key="2">
    <source>
        <dbReference type="ARBA" id="ARBA00023002"/>
    </source>
</evidence>
<dbReference type="InterPro" id="IPR006168">
    <property type="entry name" value="G3P_DH_NAD-dep"/>
</dbReference>
<evidence type="ECO:0000256" key="1">
    <source>
        <dbReference type="ARBA" id="ARBA00011009"/>
    </source>
</evidence>
<keyword evidence="2 3" id="KW-0560">Oxidoreductase</keyword>
<dbReference type="EMBL" id="CM035442">
    <property type="protein sequence ID" value="KAH7279367.1"/>
    <property type="molecule type" value="Genomic_DNA"/>
</dbReference>
<dbReference type="InterPro" id="IPR006109">
    <property type="entry name" value="G3P_DH_NAD-dep_C"/>
</dbReference>
<evidence type="ECO:0000259" key="5">
    <source>
        <dbReference type="Pfam" id="PF01210"/>
    </source>
</evidence>
<sequence length="496" mass="55403">MPTEVASMETSYGNGHAFNSAENGHANGHAHLNGIHMLLGKESCPAKRSAQSAENRLLEFRQVFGKADGDPLRIVGVGAGAWGSVFIAMLQDAYGHMRDKVHIRIWRRGGKAVPRKAAEHLFEVINGREDVLRRLIRKCAYLKYVEGRLGDRTLYADEILRDGFCINMLDTPLCPLKVVTNLQEAVWDADIVINGLPSTETRPVFEVIGRYWRERRSDPIIISLAKGVEAALSPEPHIVTPTQMIHDATHVPIDRILYLGGPNIAAEIYNMEYANARICGSEDWGKPLARFLRQPHFMVWENPDLVTHEVMGGLKNVYAIGAGMVAALTNESATSKSVYFAHSTSEMIFITHLLTEEPEKLAGPLLADTYVTLLKGRNAWYGQKVAQGELHPDMGDSFQGKGTIQGVSAVEAFYELLRQPSLTVMHPDGHDMVIPVELCPILQTLYKILIKREALLEFILEALRDENMYDPRRRIEVAQSKGFYLPQLLGSPRVFK</sequence>
<organism evidence="7 8">
    <name type="scientific">Ceratopteris richardii</name>
    <name type="common">Triangle waterfern</name>
    <dbReference type="NCBI Taxonomy" id="49495"/>
    <lineage>
        <taxon>Eukaryota</taxon>
        <taxon>Viridiplantae</taxon>
        <taxon>Streptophyta</taxon>
        <taxon>Embryophyta</taxon>
        <taxon>Tracheophyta</taxon>
        <taxon>Polypodiopsida</taxon>
        <taxon>Polypodiidae</taxon>
        <taxon>Polypodiales</taxon>
        <taxon>Pteridineae</taxon>
        <taxon>Pteridaceae</taxon>
        <taxon>Parkerioideae</taxon>
        <taxon>Ceratopteris</taxon>
    </lineage>
</organism>
<dbReference type="SUPFAM" id="SSF48179">
    <property type="entry name" value="6-phosphogluconate dehydrogenase C-terminal domain-like"/>
    <property type="match status" value="1"/>
</dbReference>
<dbReference type="AlphaFoldDB" id="A0A8T2Q5S9"/>
<reference evidence="7" key="1">
    <citation type="submission" date="2021-08" db="EMBL/GenBank/DDBJ databases">
        <title>WGS assembly of Ceratopteris richardii.</title>
        <authorList>
            <person name="Marchant D.B."/>
            <person name="Chen G."/>
            <person name="Jenkins J."/>
            <person name="Shu S."/>
            <person name="Leebens-Mack J."/>
            <person name="Grimwood J."/>
            <person name="Schmutz J."/>
            <person name="Soltis P."/>
            <person name="Soltis D."/>
            <person name="Chen Z.-H."/>
        </authorList>
    </citation>
    <scope>NUCLEOTIDE SEQUENCE</scope>
    <source>
        <strain evidence="7">Whitten #5841</strain>
        <tissue evidence="7">Leaf</tissue>
    </source>
</reference>
<dbReference type="GO" id="GO:0046168">
    <property type="term" value="P:glycerol-3-phosphate catabolic process"/>
    <property type="evidence" value="ECO:0007669"/>
    <property type="project" value="UniProtKB-UniRule"/>
</dbReference>
<dbReference type="FunFam" id="1.10.1040.10:FF:000012">
    <property type="entry name" value="Glycerol-3-phosphate dehydrogenase [NAD(+)]"/>
    <property type="match status" value="1"/>
</dbReference>
<evidence type="ECO:0000259" key="6">
    <source>
        <dbReference type="Pfam" id="PF07479"/>
    </source>
</evidence>
<dbReference type="Gene3D" id="1.10.1040.10">
    <property type="entry name" value="N-(1-d-carboxylethyl)-l-norvaline Dehydrogenase, domain 2"/>
    <property type="match status" value="1"/>
</dbReference>
<name>A0A8T2Q5S9_CERRI</name>
<dbReference type="EMBL" id="CM035442">
    <property type="protein sequence ID" value="KAH7279368.1"/>
    <property type="molecule type" value="Genomic_DNA"/>
</dbReference>
<comment type="similarity">
    <text evidence="1 3">Belongs to the NAD-dependent glycerol-3-phosphate dehydrogenase family.</text>
</comment>
<accession>A0A8T2Q5S9</accession>
<evidence type="ECO:0000313" key="7">
    <source>
        <dbReference type="EMBL" id="KAH7279367.1"/>
    </source>
</evidence>
<evidence type="ECO:0000256" key="3">
    <source>
        <dbReference type="RuleBase" id="RU000437"/>
    </source>
</evidence>
<dbReference type="InterPro" id="IPR013328">
    <property type="entry name" value="6PGD_dom2"/>
</dbReference>
<dbReference type="GO" id="GO:0005975">
    <property type="term" value="P:carbohydrate metabolic process"/>
    <property type="evidence" value="ECO:0007669"/>
    <property type="project" value="InterPro"/>
</dbReference>
<dbReference type="Gene3D" id="3.40.50.720">
    <property type="entry name" value="NAD(P)-binding Rossmann-like Domain"/>
    <property type="match status" value="1"/>
</dbReference>
<feature type="domain" description="Glycerol-3-phosphate dehydrogenase NAD-dependent N-terminal" evidence="5">
    <location>
        <begin position="176"/>
        <end position="276"/>
    </location>
</feature>
<comment type="catalytic activity">
    <reaction evidence="4">
        <text>sn-glycerol 3-phosphate + NAD(+) = dihydroxyacetone phosphate + NADH + H(+)</text>
        <dbReference type="Rhea" id="RHEA:11092"/>
        <dbReference type="ChEBI" id="CHEBI:15378"/>
        <dbReference type="ChEBI" id="CHEBI:57540"/>
        <dbReference type="ChEBI" id="CHEBI:57597"/>
        <dbReference type="ChEBI" id="CHEBI:57642"/>
        <dbReference type="ChEBI" id="CHEBI:57945"/>
        <dbReference type="EC" id="1.1.1.8"/>
    </reaction>
</comment>
<keyword evidence="3" id="KW-0520">NAD</keyword>
<dbReference type="Pfam" id="PF01210">
    <property type="entry name" value="NAD_Gly3P_dh_N"/>
    <property type="match status" value="1"/>
</dbReference>